<evidence type="ECO:0000256" key="2">
    <source>
        <dbReference type="ARBA" id="ARBA00022908"/>
    </source>
</evidence>
<comment type="caution">
    <text evidence="7">The sequence shown here is derived from an EMBL/GenBank/DDBJ whole genome shotgun (WGS) entry which is preliminary data.</text>
</comment>
<name>A0A5D4H190_9SPHI</name>
<evidence type="ECO:0000256" key="1">
    <source>
        <dbReference type="ARBA" id="ARBA00008857"/>
    </source>
</evidence>
<dbReference type="InterPro" id="IPR010998">
    <property type="entry name" value="Integrase_recombinase_N"/>
</dbReference>
<dbReference type="InterPro" id="IPR011010">
    <property type="entry name" value="DNA_brk_join_enz"/>
</dbReference>
<dbReference type="GO" id="GO:0003677">
    <property type="term" value="F:DNA binding"/>
    <property type="evidence" value="ECO:0007669"/>
    <property type="project" value="UniProtKB-UniRule"/>
</dbReference>
<keyword evidence="8" id="KW-1185">Reference proteome</keyword>
<evidence type="ECO:0000313" key="8">
    <source>
        <dbReference type="Proteomes" id="UP000322362"/>
    </source>
</evidence>
<dbReference type="InterPro" id="IPR025269">
    <property type="entry name" value="SAM-like_dom"/>
</dbReference>
<evidence type="ECO:0000259" key="6">
    <source>
        <dbReference type="PROSITE" id="PS51900"/>
    </source>
</evidence>
<proteinExistence type="inferred from homology"/>
<evidence type="ECO:0000256" key="5">
    <source>
        <dbReference type="PROSITE-ProRule" id="PRU01248"/>
    </source>
</evidence>
<dbReference type="InterPro" id="IPR002104">
    <property type="entry name" value="Integrase_catalytic"/>
</dbReference>
<comment type="similarity">
    <text evidence="1">Belongs to the 'phage' integrase family.</text>
</comment>
<dbReference type="PANTHER" id="PTHR30349:SF64">
    <property type="entry name" value="PROPHAGE INTEGRASE INTD-RELATED"/>
    <property type="match status" value="1"/>
</dbReference>
<dbReference type="Gene3D" id="1.10.443.10">
    <property type="entry name" value="Intergrase catalytic core"/>
    <property type="match status" value="1"/>
</dbReference>
<dbReference type="InterPro" id="IPR044068">
    <property type="entry name" value="CB"/>
</dbReference>
<evidence type="ECO:0000313" key="7">
    <source>
        <dbReference type="EMBL" id="TYR33285.1"/>
    </source>
</evidence>
<dbReference type="Proteomes" id="UP000322362">
    <property type="component" value="Unassembled WGS sequence"/>
</dbReference>
<gene>
    <name evidence="7" type="ORF">FXV77_17640</name>
</gene>
<dbReference type="GO" id="GO:0015074">
    <property type="term" value="P:DNA integration"/>
    <property type="evidence" value="ECO:0007669"/>
    <property type="project" value="UniProtKB-KW"/>
</dbReference>
<keyword evidence="2" id="KW-0229">DNA integration</keyword>
<dbReference type="Pfam" id="PF00589">
    <property type="entry name" value="Phage_integrase"/>
    <property type="match status" value="1"/>
</dbReference>
<feature type="domain" description="Core-binding (CB)" evidence="6">
    <location>
        <begin position="103"/>
        <end position="188"/>
    </location>
</feature>
<organism evidence="7 8">
    <name type="scientific">Sphingobacterium phlebotomi</name>
    <dbReference type="NCBI Taxonomy" id="2605433"/>
    <lineage>
        <taxon>Bacteria</taxon>
        <taxon>Pseudomonadati</taxon>
        <taxon>Bacteroidota</taxon>
        <taxon>Sphingobacteriia</taxon>
        <taxon>Sphingobacteriales</taxon>
        <taxon>Sphingobacteriaceae</taxon>
        <taxon>Sphingobacterium</taxon>
    </lineage>
</organism>
<dbReference type="PROSITE" id="PS51900">
    <property type="entry name" value="CB"/>
    <property type="match status" value="1"/>
</dbReference>
<evidence type="ECO:0000256" key="3">
    <source>
        <dbReference type="ARBA" id="ARBA00023125"/>
    </source>
</evidence>
<accession>A0A5D4H190</accession>
<protein>
    <submittedName>
        <fullName evidence="7">Tyrosine-type recombinase/integrase</fullName>
    </submittedName>
</protein>
<dbReference type="Gene3D" id="1.10.150.130">
    <property type="match status" value="1"/>
</dbReference>
<dbReference type="Pfam" id="PF13102">
    <property type="entry name" value="Phage_int_SAM_5"/>
    <property type="match status" value="1"/>
</dbReference>
<keyword evidence="4" id="KW-0233">DNA recombination</keyword>
<reference evidence="7 8" key="1">
    <citation type="submission" date="2019-08" db="EMBL/GenBank/DDBJ databases">
        <title>Phlebobacter frassis gen. nov. sp. nov., a new member of family Sphingobacteriaceae isolated from sand fly rearing media.</title>
        <authorList>
            <person name="Kakumanu M.L."/>
            <person name="Marayati B.F."/>
            <person name="Wada-Katsumata A."/>
            <person name="Wasserberg G."/>
            <person name="Schal C."/>
            <person name="Apperson C.S."/>
            <person name="Ponnusamy L."/>
        </authorList>
    </citation>
    <scope>NUCLEOTIDE SEQUENCE [LARGE SCALE GENOMIC DNA]</scope>
    <source>
        <strain evidence="7 8">SSI9</strain>
    </source>
</reference>
<dbReference type="GO" id="GO:0006310">
    <property type="term" value="P:DNA recombination"/>
    <property type="evidence" value="ECO:0007669"/>
    <property type="project" value="UniProtKB-KW"/>
</dbReference>
<keyword evidence="3 5" id="KW-0238">DNA-binding</keyword>
<dbReference type="AlphaFoldDB" id="A0A5D4H190"/>
<dbReference type="SUPFAM" id="SSF56349">
    <property type="entry name" value="DNA breaking-rejoining enzymes"/>
    <property type="match status" value="1"/>
</dbReference>
<dbReference type="EMBL" id="VTAV01000016">
    <property type="protein sequence ID" value="TYR33285.1"/>
    <property type="molecule type" value="Genomic_DNA"/>
</dbReference>
<dbReference type="PANTHER" id="PTHR30349">
    <property type="entry name" value="PHAGE INTEGRASE-RELATED"/>
    <property type="match status" value="1"/>
</dbReference>
<dbReference type="InterPro" id="IPR050090">
    <property type="entry name" value="Tyrosine_recombinase_XerCD"/>
</dbReference>
<dbReference type="InterPro" id="IPR013762">
    <property type="entry name" value="Integrase-like_cat_sf"/>
</dbReference>
<evidence type="ECO:0000256" key="4">
    <source>
        <dbReference type="ARBA" id="ARBA00023172"/>
    </source>
</evidence>
<dbReference type="CDD" id="cd01185">
    <property type="entry name" value="INTN1_C_like"/>
    <property type="match status" value="1"/>
</dbReference>
<sequence>MKTFDIRFSVERNTIYLQLHLPKDIYTFDTPYQITENEWNYAEQRPKNLYTKNAKTIYEELNRIKITVANWLRSGKAGHTNVQQGVQACLLEAYKQKSTAKGNDLIYQINEYIESRKHIIEPNTLKRYYVFLRLIQRFEGYALKHFKIKEVNAAFVKQFFLFGAEENYSPSTLYRTISFIQTVLNFLEKRGVRTFAYELELPKIKKKTPFVTLTEEELNSIKQTAIPSELQHARDWLLISCYTGQRISDFMNFRADMLHIIKGKNCLAFQQQKTGKDILLPLHPEVLHIMEKYPNKFPPKISEQLYNRQIKEIVKLADIHTIVYYNKRSGHRSKPLQIPKWQAISSHIGRRSFASNFYGKIPTPLLMEATGHGSEGMFHHYINQMDIQRTITLGKYFEHAYERSPIKEKVDEK</sequence>
<dbReference type="RefSeq" id="WP_148920563.1">
    <property type="nucleotide sequence ID" value="NZ_VTAV01000016.1"/>
</dbReference>